<dbReference type="AlphaFoldDB" id="A0AA47EMA8"/>
<gene>
    <name evidence="2" type="ORF">LL038_07080</name>
</gene>
<proteinExistence type="predicted"/>
<dbReference type="Proteomes" id="UP001164733">
    <property type="component" value="Chromosome"/>
</dbReference>
<evidence type="ECO:0000313" key="2">
    <source>
        <dbReference type="EMBL" id="WAG61999.1"/>
    </source>
</evidence>
<accession>A0AA47EMA8</accession>
<dbReference type="GO" id="GO:0032259">
    <property type="term" value="P:methylation"/>
    <property type="evidence" value="ECO:0007669"/>
    <property type="project" value="UniProtKB-KW"/>
</dbReference>
<reference evidence="2" key="1">
    <citation type="submission" date="2021-11" db="EMBL/GenBank/DDBJ databases">
        <title>Clostridia strains as spoilage organisms.</title>
        <authorList>
            <person name="Wambui J."/>
            <person name="Stevens M.J.A."/>
            <person name="Stephan R."/>
        </authorList>
    </citation>
    <scope>NUCLEOTIDE SEQUENCE</scope>
    <source>
        <strain evidence="2">CF009</strain>
    </source>
</reference>
<feature type="domain" description="Methyltransferase" evidence="1">
    <location>
        <begin position="37"/>
        <end position="148"/>
    </location>
</feature>
<dbReference type="RefSeq" id="WP_216121274.1">
    <property type="nucleotide sequence ID" value="NZ_CP086239.1"/>
</dbReference>
<dbReference type="Pfam" id="PF13847">
    <property type="entry name" value="Methyltransf_31"/>
    <property type="match status" value="1"/>
</dbReference>
<keyword evidence="2" id="KW-0489">Methyltransferase</keyword>
<keyword evidence="2" id="KW-0808">Transferase</keyword>
<dbReference type="CDD" id="cd02440">
    <property type="entry name" value="AdoMet_MTases"/>
    <property type="match status" value="1"/>
</dbReference>
<evidence type="ECO:0000259" key="1">
    <source>
        <dbReference type="Pfam" id="PF13847"/>
    </source>
</evidence>
<sequence length="216" mass="24396">MGSVDYFNEIAQSWNVIRSEYFDERLKYKVLSKVNIKDKVVADLGCGTGFLSLALALDASIVFSIDQSVNMLVETRKLMETKKFDNVYPIKSSIDNLALFDESVDVVFINMALHHVKDAKKAIEEMFRIIKKDGTLIISDVQEHSGEWAKTEMFDEWLGFSNNQMEEWLTSAGFNLVNIENTDLLCKGYSSKGEFTQTGIFIAVANKGGLNSEVYK</sequence>
<organism evidence="2 3">
    <name type="scientific">Clostridium estertheticum</name>
    <dbReference type="NCBI Taxonomy" id="238834"/>
    <lineage>
        <taxon>Bacteria</taxon>
        <taxon>Bacillati</taxon>
        <taxon>Bacillota</taxon>
        <taxon>Clostridia</taxon>
        <taxon>Eubacteriales</taxon>
        <taxon>Clostridiaceae</taxon>
        <taxon>Clostridium</taxon>
    </lineage>
</organism>
<dbReference type="PANTHER" id="PTHR43861">
    <property type="entry name" value="TRANS-ACONITATE 2-METHYLTRANSFERASE-RELATED"/>
    <property type="match status" value="1"/>
</dbReference>
<protein>
    <submittedName>
        <fullName evidence="2">Class I SAM-dependent methyltransferase</fullName>
    </submittedName>
</protein>
<dbReference type="GO" id="GO:0008168">
    <property type="term" value="F:methyltransferase activity"/>
    <property type="evidence" value="ECO:0007669"/>
    <property type="project" value="UniProtKB-KW"/>
</dbReference>
<dbReference type="EMBL" id="CP086239">
    <property type="protein sequence ID" value="WAG61999.1"/>
    <property type="molecule type" value="Genomic_DNA"/>
</dbReference>
<evidence type="ECO:0000313" key="3">
    <source>
        <dbReference type="Proteomes" id="UP001164733"/>
    </source>
</evidence>
<dbReference type="InterPro" id="IPR025714">
    <property type="entry name" value="Methyltranfer_dom"/>
</dbReference>
<name>A0AA47EMA8_9CLOT</name>